<evidence type="ECO:0000313" key="3">
    <source>
        <dbReference type="Proteomes" id="UP000025227"/>
    </source>
</evidence>
<dbReference type="Pfam" id="PF23672">
    <property type="entry name" value="DUF7153"/>
    <property type="match status" value="1"/>
</dbReference>
<organism evidence="3 4">
    <name type="scientific">Haemonchus contortus</name>
    <name type="common">Barber pole worm</name>
    <dbReference type="NCBI Taxonomy" id="6289"/>
    <lineage>
        <taxon>Eukaryota</taxon>
        <taxon>Metazoa</taxon>
        <taxon>Ecdysozoa</taxon>
        <taxon>Nematoda</taxon>
        <taxon>Chromadorea</taxon>
        <taxon>Rhabditida</taxon>
        <taxon>Rhabditina</taxon>
        <taxon>Rhabditomorpha</taxon>
        <taxon>Strongyloidea</taxon>
        <taxon>Trichostrongylidae</taxon>
        <taxon>Haemonchus</taxon>
    </lineage>
</organism>
<feature type="domain" description="DUF7153" evidence="2">
    <location>
        <begin position="123"/>
        <end position="300"/>
    </location>
</feature>
<accession>A0A912N0B3</accession>
<dbReference type="PANTHER" id="PTHR22198">
    <property type="entry name" value="FERM DOMAIN-CONTAINING PROTEIN"/>
    <property type="match status" value="1"/>
</dbReference>
<evidence type="ECO:0000313" key="4">
    <source>
        <dbReference type="WBParaSite" id="HCON_00148860-00002"/>
    </source>
</evidence>
<dbReference type="Proteomes" id="UP000025227">
    <property type="component" value="Unplaced"/>
</dbReference>
<keyword evidence="3" id="KW-1185">Reference proteome</keyword>
<proteinExistence type="predicted"/>
<protein>
    <submittedName>
        <fullName evidence="4">UDP-Gal or UDP-GlcNAc-dependent glycosyltransferase</fullName>
    </submittedName>
</protein>
<dbReference type="AlphaFoldDB" id="A0A912N0B3"/>
<evidence type="ECO:0000256" key="1">
    <source>
        <dbReference type="SAM" id="MobiDB-lite"/>
    </source>
</evidence>
<dbReference type="WBParaSite" id="HCON_00148860-00002">
    <property type="protein sequence ID" value="HCON_00148860-00002"/>
    <property type="gene ID" value="HCON_00148860"/>
</dbReference>
<dbReference type="OrthoDB" id="6060890at2759"/>
<dbReference type="PANTHER" id="PTHR22198:SF1">
    <property type="entry name" value="FERM DOMAIN-CONTAINING PROTEIN"/>
    <property type="match status" value="1"/>
</dbReference>
<dbReference type="InterPro" id="IPR055577">
    <property type="entry name" value="DUF7153"/>
</dbReference>
<reference evidence="4" key="1">
    <citation type="submission" date="2022-10" db="UniProtKB">
        <authorList>
            <consortium name="WormBaseParasite"/>
        </authorList>
    </citation>
    <scope>IDENTIFICATION</scope>
    <source>
        <strain evidence="4">MHco3</strain>
    </source>
</reference>
<name>A0A912N0B3_HAECO</name>
<feature type="region of interest" description="Disordered" evidence="1">
    <location>
        <begin position="56"/>
        <end position="77"/>
    </location>
</feature>
<evidence type="ECO:0000259" key="2">
    <source>
        <dbReference type="Pfam" id="PF23672"/>
    </source>
</evidence>
<sequence length="368" mass="41842">MPAMNAFRRLLPRRGVRDEYSFELLRSSSAQDMMPSSPHADLPRYYSNYDHVMLQTPPPTSIKSPEETDEFASGDPDNMSETSALIGFVSSGSSGCSYGFAAEDPIYEKAIAECCVIKENPSFSEGILLKCVDKQPMFPYLHFAQFHSTDHHQRQREIDDVVKECRIFSGSLFGAYEEVYSIQKTTTSNDARLPSSRHAGYIVVGFKILDDSSKQHALEKSWLSWSGAREIYKHSPRVWNLRRISLRRNVPISGSSSRPFAYILMCEFSSILHPSNTIQALDMCERLRVRNCGHIALYQVHTSYSTVSTTARKPYSNSLAAVKRQTMMRGLSHDVASIPSETTEDRRGRLRVRDHSFQYSDEHYTAYQ</sequence>